<dbReference type="GO" id="GO:0070041">
    <property type="term" value="F:rRNA (uridine-C5-)-methyltransferase activity"/>
    <property type="evidence" value="ECO:0007669"/>
    <property type="project" value="TreeGrafter"/>
</dbReference>
<feature type="binding site" evidence="4">
    <location>
        <position position="268"/>
    </location>
    <ligand>
        <name>S-adenosyl-L-methionine</name>
        <dbReference type="ChEBI" id="CHEBI:59789"/>
    </ligand>
</feature>
<evidence type="ECO:0000256" key="1">
    <source>
        <dbReference type="ARBA" id="ARBA00022603"/>
    </source>
</evidence>
<dbReference type="PROSITE" id="PS51687">
    <property type="entry name" value="SAM_MT_RNA_M5U"/>
    <property type="match status" value="1"/>
</dbReference>
<dbReference type="CDD" id="cd02440">
    <property type="entry name" value="AdoMet_MTases"/>
    <property type="match status" value="1"/>
</dbReference>
<organism evidence="5 6">
    <name type="scientific">Poseidonocella sedimentorum</name>
    <dbReference type="NCBI Taxonomy" id="871652"/>
    <lineage>
        <taxon>Bacteria</taxon>
        <taxon>Pseudomonadati</taxon>
        <taxon>Pseudomonadota</taxon>
        <taxon>Alphaproteobacteria</taxon>
        <taxon>Rhodobacterales</taxon>
        <taxon>Roseobacteraceae</taxon>
        <taxon>Poseidonocella</taxon>
    </lineage>
</organism>
<dbReference type="PANTHER" id="PTHR11061">
    <property type="entry name" value="RNA M5U METHYLTRANSFERASE"/>
    <property type="match status" value="1"/>
</dbReference>
<dbReference type="AlphaFoldDB" id="A0A1I6D4F1"/>
<sequence length="408" mass="42998">MDTYLIDRLGLQGDGIAAGPVFAPRTLPGERVRGRLDGDRLTDIAIEEPVAARVSPPCPQYRACGGCQLQHASDDFVAGWKQDIVRAALEAQGLAAPIRQIHSSPPASRRRAVFSARRTKKGVLAGFHGRASDVIVDVPDCRVIAPELHQGRALAAALASVGTSRKGELKVLVTRALQGLDVAVEGGKPLDVALRMALAELAQSHGVARLTWAGETVAMEAPPEQRFGAAVVSPPPGAFLQATGEGEAALVAAVREAVADAAHLVDLFAGCGTFALPLAARASVHAVEGSGPMLAALDRGWRQASGLRNVTTETRDLFRDPLLGPELRAFDAAVIDPPRAGAVAQTAALAEDGPPRIAFVSCNPVTFARDARVLTQAGYRMAWLDVVDQFRWSPHVELVASFLRDGAD</sequence>
<dbReference type="InterPro" id="IPR029063">
    <property type="entry name" value="SAM-dependent_MTases_sf"/>
</dbReference>
<comment type="similarity">
    <text evidence="4">Belongs to the class I-like SAM-binding methyltransferase superfamily. RNA M5U methyltransferase family.</text>
</comment>
<evidence type="ECO:0000256" key="2">
    <source>
        <dbReference type="ARBA" id="ARBA00022679"/>
    </source>
</evidence>
<feature type="binding site" evidence="4">
    <location>
        <position position="336"/>
    </location>
    <ligand>
        <name>S-adenosyl-L-methionine</name>
        <dbReference type="ChEBI" id="CHEBI:59789"/>
    </ligand>
</feature>
<accession>A0A1I6D4F1</accession>
<keyword evidence="6" id="KW-1185">Reference proteome</keyword>
<evidence type="ECO:0000256" key="4">
    <source>
        <dbReference type="PROSITE-ProRule" id="PRU01024"/>
    </source>
</evidence>
<gene>
    <name evidence="5" type="ORF">SAMN04515673_102144</name>
</gene>
<dbReference type="Pfam" id="PF05958">
    <property type="entry name" value="tRNA_U5-meth_tr"/>
    <property type="match status" value="1"/>
</dbReference>
<dbReference type="Gene3D" id="3.40.50.150">
    <property type="entry name" value="Vaccinia Virus protein VP39"/>
    <property type="match status" value="1"/>
</dbReference>
<dbReference type="SUPFAM" id="SSF53335">
    <property type="entry name" value="S-adenosyl-L-methionine-dependent methyltransferases"/>
    <property type="match status" value="1"/>
</dbReference>
<evidence type="ECO:0000313" key="6">
    <source>
        <dbReference type="Proteomes" id="UP000199302"/>
    </source>
</evidence>
<evidence type="ECO:0000313" key="5">
    <source>
        <dbReference type="EMBL" id="SFR00359.1"/>
    </source>
</evidence>
<dbReference type="GO" id="GO:0070475">
    <property type="term" value="P:rRNA base methylation"/>
    <property type="evidence" value="ECO:0007669"/>
    <property type="project" value="TreeGrafter"/>
</dbReference>
<dbReference type="PANTHER" id="PTHR11061:SF49">
    <property type="entry name" value="23S RRNA (URACIL(1939)-C(5))-METHYLTRANSFERASE RLMD"/>
    <property type="match status" value="1"/>
</dbReference>
<evidence type="ECO:0000256" key="3">
    <source>
        <dbReference type="ARBA" id="ARBA00022691"/>
    </source>
</evidence>
<dbReference type="STRING" id="871652.SAMN04515673_102144"/>
<keyword evidence="1 4" id="KW-0489">Methyltransferase</keyword>
<dbReference type="RefSeq" id="WP_092076747.1">
    <property type="nucleotide sequence ID" value="NZ_FOYI01000002.1"/>
</dbReference>
<proteinExistence type="inferred from homology"/>
<dbReference type="InterPro" id="IPR010280">
    <property type="entry name" value="U5_MeTrfase_fam"/>
</dbReference>
<dbReference type="Proteomes" id="UP000199302">
    <property type="component" value="Unassembled WGS sequence"/>
</dbReference>
<feature type="binding site" evidence="4">
    <location>
        <position position="288"/>
    </location>
    <ligand>
        <name>S-adenosyl-L-methionine</name>
        <dbReference type="ChEBI" id="CHEBI:59789"/>
    </ligand>
</feature>
<protein>
    <submittedName>
        <fullName evidence="5">23S rRNA m(5)U-1939 methyltransferase</fullName>
    </submittedName>
</protein>
<dbReference type="EMBL" id="FOYI01000002">
    <property type="protein sequence ID" value="SFR00359.1"/>
    <property type="molecule type" value="Genomic_DNA"/>
</dbReference>
<keyword evidence="3 4" id="KW-0949">S-adenosyl-L-methionine</keyword>
<reference evidence="5 6" key="1">
    <citation type="submission" date="2016-10" db="EMBL/GenBank/DDBJ databases">
        <authorList>
            <person name="de Groot N.N."/>
        </authorList>
    </citation>
    <scope>NUCLEOTIDE SEQUENCE [LARGE SCALE GENOMIC DNA]</scope>
    <source>
        <strain evidence="6">KMM 9023,NRIC 0796,JCM 17311,KCTC 23692</strain>
    </source>
</reference>
<dbReference type="Gene3D" id="2.40.50.1070">
    <property type="match status" value="1"/>
</dbReference>
<feature type="active site" description="Nucleophile" evidence="4">
    <location>
        <position position="362"/>
    </location>
</feature>
<dbReference type="OrthoDB" id="9804590at2"/>
<feature type="binding site" evidence="4">
    <location>
        <position position="241"/>
    </location>
    <ligand>
        <name>S-adenosyl-L-methionine</name>
        <dbReference type="ChEBI" id="CHEBI:59789"/>
    </ligand>
</feature>
<keyword evidence="2 4" id="KW-0808">Transferase</keyword>
<name>A0A1I6D4F1_9RHOB</name>